<dbReference type="GO" id="GO:0003684">
    <property type="term" value="F:damaged DNA binding"/>
    <property type="evidence" value="ECO:0007669"/>
    <property type="project" value="InterPro"/>
</dbReference>
<evidence type="ECO:0000256" key="9">
    <source>
        <dbReference type="ARBA" id="ARBA00022705"/>
    </source>
</evidence>
<dbReference type="Gene3D" id="1.10.150.810">
    <property type="match status" value="1"/>
</dbReference>
<dbReference type="CDD" id="cd03586">
    <property type="entry name" value="PolY_Pol_IV_kappa"/>
    <property type="match status" value="1"/>
</dbReference>
<dbReference type="Gene3D" id="3.30.1490.100">
    <property type="entry name" value="DNA polymerase, Y-family, little finger domain"/>
    <property type="match status" value="1"/>
</dbReference>
<gene>
    <name evidence="24" type="ORF">NOO_LOCUS2156</name>
</gene>
<evidence type="ECO:0000256" key="8">
    <source>
        <dbReference type="ARBA" id="ARBA00022695"/>
    </source>
</evidence>
<dbReference type="InterPro" id="IPR043502">
    <property type="entry name" value="DNA/RNA_pol_sf"/>
</dbReference>
<dbReference type="GO" id="GO:0006260">
    <property type="term" value="P:DNA replication"/>
    <property type="evidence" value="ECO:0007669"/>
    <property type="project" value="UniProtKB-KW"/>
</dbReference>
<evidence type="ECO:0000256" key="6">
    <source>
        <dbReference type="ARBA" id="ARBA00022457"/>
    </source>
</evidence>
<keyword evidence="15" id="KW-0239">DNA-directed DNA polymerase</keyword>
<evidence type="ECO:0000256" key="19">
    <source>
        <dbReference type="ARBA" id="ARBA00049244"/>
    </source>
</evidence>
<feature type="region of interest" description="Disordered" evidence="21">
    <location>
        <begin position="598"/>
        <end position="630"/>
    </location>
</feature>
<evidence type="ECO:0000256" key="14">
    <source>
        <dbReference type="ARBA" id="ARBA00022842"/>
    </source>
</evidence>
<dbReference type="Gene3D" id="3.30.160.60">
    <property type="entry name" value="Classic Zinc Finger"/>
    <property type="match status" value="1"/>
</dbReference>
<evidence type="ECO:0000313" key="26">
    <source>
        <dbReference type="WBParaSite" id="nOo.2.0.1.t02156-RA"/>
    </source>
</evidence>
<keyword evidence="11 20" id="KW-0227">DNA damage</keyword>
<dbReference type="AlphaFoldDB" id="A0A182E2F6"/>
<dbReference type="InterPro" id="IPR036775">
    <property type="entry name" value="DNA_pol_Y-fam_lit_finger_sf"/>
</dbReference>
<evidence type="ECO:0000256" key="16">
    <source>
        <dbReference type="ARBA" id="ARBA00023125"/>
    </source>
</evidence>
<dbReference type="GO" id="GO:0003887">
    <property type="term" value="F:DNA-directed DNA polymerase activity"/>
    <property type="evidence" value="ECO:0007669"/>
    <property type="project" value="UniProtKB-KW"/>
</dbReference>
<dbReference type="GO" id="GO:0006281">
    <property type="term" value="P:DNA repair"/>
    <property type="evidence" value="ECO:0007669"/>
    <property type="project" value="UniProtKB-KW"/>
</dbReference>
<name>A0A182E2F6_ONCOC</name>
<evidence type="ECO:0000256" key="17">
    <source>
        <dbReference type="ARBA" id="ARBA00023204"/>
    </source>
</evidence>
<keyword evidence="14" id="KW-0460">Magnesium</keyword>
<dbReference type="Pfam" id="PF11799">
    <property type="entry name" value="IMS_C"/>
    <property type="match status" value="1"/>
</dbReference>
<dbReference type="Gene3D" id="3.30.70.270">
    <property type="match status" value="1"/>
</dbReference>
<dbReference type="EMBL" id="UYRW01000317">
    <property type="protein sequence ID" value="VDK65677.1"/>
    <property type="molecule type" value="Genomic_DNA"/>
</dbReference>
<dbReference type="InterPro" id="IPR017961">
    <property type="entry name" value="DNA_pol_Y-fam_little_finger"/>
</dbReference>
<evidence type="ECO:0000256" key="10">
    <source>
        <dbReference type="ARBA" id="ARBA00022723"/>
    </source>
</evidence>
<keyword evidence="10" id="KW-0479">Metal-binding</keyword>
<keyword evidence="18" id="KW-0539">Nucleus</keyword>
<dbReference type="FunFam" id="3.40.1170.60:FF:000002">
    <property type="entry name" value="Polymerase (DNA directed) kappa"/>
    <property type="match status" value="1"/>
</dbReference>
<dbReference type="GO" id="GO:0008270">
    <property type="term" value="F:zinc ion binding"/>
    <property type="evidence" value="ECO:0007669"/>
    <property type="project" value="UniProtKB-KW"/>
</dbReference>
<proteinExistence type="inferred from homology"/>
<feature type="domain" description="UBZ4-type" evidence="23">
    <location>
        <begin position="562"/>
        <end position="591"/>
    </location>
</feature>
<reference evidence="24 25" key="2">
    <citation type="submission" date="2018-08" db="EMBL/GenBank/DDBJ databases">
        <authorList>
            <person name="Laetsch R D."/>
            <person name="Stevens L."/>
            <person name="Kumar S."/>
            <person name="Blaxter L. M."/>
        </authorList>
    </citation>
    <scope>NUCLEOTIDE SEQUENCE [LARGE SCALE GENOMIC DNA]</scope>
</reference>
<evidence type="ECO:0000256" key="15">
    <source>
        <dbReference type="ARBA" id="ARBA00022932"/>
    </source>
</evidence>
<keyword evidence="13" id="KW-0862">Zinc</keyword>
<keyword evidence="17 20" id="KW-0234">DNA repair</keyword>
<evidence type="ECO:0000256" key="18">
    <source>
        <dbReference type="ARBA" id="ARBA00023242"/>
    </source>
</evidence>
<dbReference type="Pfam" id="PF00817">
    <property type="entry name" value="IMS"/>
    <property type="match status" value="1"/>
</dbReference>
<dbReference type="InterPro" id="IPR022880">
    <property type="entry name" value="DNApol_IV"/>
</dbReference>
<evidence type="ECO:0000256" key="20">
    <source>
        <dbReference type="PROSITE-ProRule" id="PRU01256"/>
    </source>
</evidence>
<evidence type="ECO:0000259" key="22">
    <source>
        <dbReference type="PROSITE" id="PS50173"/>
    </source>
</evidence>
<evidence type="ECO:0000256" key="11">
    <source>
        <dbReference type="ARBA" id="ARBA00022763"/>
    </source>
</evidence>
<dbReference type="WBParaSite" id="nOo.2.0.1.t02156-RA">
    <property type="protein sequence ID" value="nOo.2.0.1.t02156-RA"/>
    <property type="gene ID" value="nOo.2.0.1.g02156"/>
</dbReference>
<keyword evidence="9" id="KW-0235">DNA replication</keyword>
<evidence type="ECO:0000256" key="21">
    <source>
        <dbReference type="SAM" id="MobiDB-lite"/>
    </source>
</evidence>
<dbReference type="InterPro" id="IPR001126">
    <property type="entry name" value="UmuC"/>
</dbReference>
<evidence type="ECO:0000256" key="3">
    <source>
        <dbReference type="ARBA" id="ARBA00010945"/>
    </source>
</evidence>
<evidence type="ECO:0000259" key="23">
    <source>
        <dbReference type="PROSITE" id="PS51908"/>
    </source>
</evidence>
<sequence>MLTFSSSKTDIAGIDKEHVQKIINENTSPDFEGHSKKKKERIDARIKRYNDIMAKFTPHQILQAQTEMDDLVAVLEKERDLSHYVVHVDMDAFYAAVEMRDDPSLRNIPMAVGSNSMLSTANYAARRFGICSAMPGFIAKKLCPQLKIVHGNPDKYREASSVARKIFSEYDPDFTMAGLDEAYIDLTAYIQNRFRTGSAEYERIRYMGECVCRLPLVAENEMSDLVDAEITEEMCTKCKKLRKCVRDRITFGVDVDEIVREMRFRVEQAVGLTCSAGRVSGYSLLVLAKFSRIAPNSLLAKVCSDINKPNGQYRLMNEREAILTFLKDLPIRKINGIGPVTEAVLKGIGLEKCGDLYERRGIISLLFPQSNYEYFLRIALGISYVFSADRRSKRKSISTERTFHPTGDLKILLETLESLCNELIDSLLDHRIRGGRAVTVKMKFSTFDVITRCCSVDYLIFDADRLFALCSKFLRREMHSGRYLRLLGVRLARLVFEDEKAEMSNPLCSFWERRKKELTAMEYINDASNDSLLFPALKFDNNFNNADGLDDVLQEVVHVDELQPCPICKMALPRELDLVNQHIDECLNRQAINELQDAQKTNKATVKRENSKDKMLKKRPVKTKVPNKISKNSSRREWRARYYERALETVIKQSAAHDTNHDIDSHYCIVVLIKCLLHFVSGLKIDGSNSLIPRKTMHAYTLPTRKIRRNFMFFVTHFKMQVLFLKI</sequence>
<dbReference type="SUPFAM" id="SSF100879">
    <property type="entry name" value="Lesion bypass DNA polymerase (Y-family), little finger domain"/>
    <property type="match status" value="1"/>
</dbReference>
<dbReference type="STRING" id="42157.A0A182E2F6"/>
<evidence type="ECO:0000256" key="2">
    <source>
        <dbReference type="ARBA" id="ARBA00004123"/>
    </source>
</evidence>
<organism evidence="26">
    <name type="scientific">Onchocerca ochengi</name>
    <name type="common">Filarial nematode worm</name>
    <dbReference type="NCBI Taxonomy" id="42157"/>
    <lineage>
        <taxon>Eukaryota</taxon>
        <taxon>Metazoa</taxon>
        <taxon>Ecdysozoa</taxon>
        <taxon>Nematoda</taxon>
        <taxon>Chromadorea</taxon>
        <taxon>Rhabditida</taxon>
        <taxon>Spirurina</taxon>
        <taxon>Spiruromorpha</taxon>
        <taxon>Filarioidea</taxon>
        <taxon>Onchocercidae</taxon>
        <taxon>Onchocerca</taxon>
    </lineage>
</organism>
<dbReference type="Pfam" id="PF11798">
    <property type="entry name" value="IMS_HHH"/>
    <property type="match status" value="1"/>
</dbReference>
<dbReference type="InterPro" id="IPR050116">
    <property type="entry name" value="DNA_polymerase-Y"/>
</dbReference>
<protein>
    <recommendedName>
        <fullName evidence="5">DNA polymerase kappa</fullName>
        <ecNumber evidence="4">2.7.7.7</ecNumber>
    </recommendedName>
</protein>
<keyword evidence="12 20" id="KW-0863">Zinc-finger</keyword>
<accession>A0A182E2F6</accession>
<evidence type="ECO:0000256" key="1">
    <source>
        <dbReference type="ARBA" id="ARBA00001946"/>
    </source>
</evidence>
<keyword evidence="16" id="KW-0238">DNA-binding</keyword>
<dbReference type="InterPro" id="IPR024728">
    <property type="entry name" value="PolY_HhH_motif"/>
</dbReference>
<evidence type="ECO:0000313" key="25">
    <source>
        <dbReference type="Proteomes" id="UP000271087"/>
    </source>
</evidence>
<dbReference type="PANTHER" id="PTHR11076:SF33">
    <property type="entry name" value="DNA POLYMERASE KAPPA"/>
    <property type="match status" value="1"/>
</dbReference>
<comment type="catalytic activity">
    <reaction evidence="19">
        <text>DNA(n) + a 2'-deoxyribonucleoside 5'-triphosphate = DNA(n+1) + diphosphate</text>
        <dbReference type="Rhea" id="RHEA:22508"/>
        <dbReference type="Rhea" id="RHEA-COMP:17339"/>
        <dbReference type="Rhea" id="RHEA-COMP:17340"/>
        <dbReference type="ChEBI" id="CHEBI:33019"/>
        <dbReference type="ChEBI" id="CHEBI:61560"/>
        <dbReference type="ChEBI" id="CHEBI:173112"/>
        <dbReference type="EC" id="2.7.7.7"/>
    </reaction>
</comment>
<dbReference type="InterPro" id="IPR006642">
    <property type="entry name" value="Rad18_UBZ4"/>
</dbReference>
<keyword evidence="6" id="KW-0515">Mutator protein</keyword>
<comment type="cofactor">
    <cofactor evidence="1">
        <name>Mg(2+)</name>
        <dbReference type="ChEBI" id="CHEBI:18420"/>
    </cofactor>
</comment>
<keyword evidence="7" id="KW-0808">Transferase</keyword>
<keyword evidence="8" id="KW-0548">Nucleotidyltransferase</keyword>
<dbReference type="Gene3D" id="3.40.1170.60">
    <property type="match status" value="1"/>
</dbReference>
<dbReference type="GO" id="GO:0042276">
    <property type="term" value="P:error-prone translesion synthesis"/>
    <property type="evidence" value="ECO:0007669"/>
    <property type="project" value="TreeGrafter"/>
</dbReference>
<keyword evidence="25" id="KW-1185">Reference proteome</keyword>
<evidence type="ECO:0000256" key="12">
    <source>
        <dbReference type="ARBA" id="ARBA00022771"/>
    </source>
</evidence>
<dbReference type="Gene3D" id="1.10.150.20">
    <property type="entry name" value="5' to 3' exonuclease, C-terminal subdomain"/>
    <property type="match status" value="1"/>
</dbReference>
<comment type="subcellular location">
    <subcellularLocation>
        <location evidence="2">Nucleus</location>
    </subcellularLocation>
</comment>
<evidence type="ECO:0000256" key="5">
    <source>
        <dbReference type="ARBA" id="ARBA00016178"/>
    </source>
</evidence>
<dbReference type="Proteomes" id="UP000271087">
    <property type="component" value="Unassembled WGS sequence"/>
</dbReference>
<dbReference type="PROSITE" id="PS50173">
    <property type="entry name" value="UMUC"/>
    <property type="match status" value="1"/>
</dbReference>
<evidence type="ECO:0000256" key="13">
    <source>
        <dbReference type="ARBA" id="ARBA00022833"/>
    </source>
</evidence>
<dbReference type="PANTHER" id="PTHR11076">
    <property type="entry name" value="DNA REPAIR POLYMERASE UMUC / TRANSFERASE FAMILY MEMBER"/>
    <property type="match status" value="1"/>
</dbReference>
<dbReference type="GO" id="GO:0005634">
    <property type="term" value="C:nucleus"/>
    <property type="evidence" value="ECO:0007669"/>
    <property type="project" value="UniProtKB-SubCell"/>
</dbReference>
<evidence type="ECO:0000313" key="24">
    <source>
        <dbReference type="EMBL" id="VDK65677.1"/>
    </source>
</evidence>
<evidence type="ECO:0000256" key="4">
    <source>
        <dbReference type="ARBA" id="ARBA00012417"/>
    </source>
</evidence>
<dbReference type="PROSITE" id="PS51908">
    <property type="entry name" value="ZF_UBZ4"/>
    <property type="match status" value="1"/>
</dbReference>
<dbReference type="EC" id="2.7.7.7" evidence="4"/>
<reference evidence="26" key="1">
    <citation type="submission" date="2016-06" db="UniProtKB">
        <authorList>
            <consortium name="WormBaseParasite"/>
        </authorList>
    </citation>
    <scope>IDENTIFICATION</scope>
</reference>
<comment type="similarity">
    <text evidence="3">Belongs to the DNA polymerase type-Y family.</text>
</comment>
<dbReference type="OrthoDB" id="1747274at2759"/>
<feature type="domain" description="UmuC" evidence="22">
    <location>
        <begin position="85"/>
        <end position="338"/>
    </location>
</feature>
<dbReference type="InterPro" id="IPR043128">
    <property type="entry name" value="Rev_trsase/Diguanyl_cyclase"/>
</dbReference>
<dbReference type="SUPFAM" id="SSF56672">
    <property type="entry name" value="DNA/RNA polymerases"/>
    <property type="match status" value="1"/>
</dbReference>
<dbReference type="FunFam" id="1.10.150.810:FF:000001">
    <property type="entry name" value="DNA polymerase kappa"/>
    <property type="match status" value="1"/>
</dbReference>
<dbReference type="FunFam" id="3.30.1490.100:FF:000004">
    <property type="entry name" value="DNA polymerase IV"/>
    <property type="match status" value="1"/>
</dbReference>
<evidence type="ECO:0000256" key="7">
    <source>
        <dbReference type="ARBA" id="ARBA00022679"/>
    </source>
</evidence>